<name>A0A443I6P9_BYSSP</name>
<protein>
    <recommendedName>
        <fullName evidence="4">Secreted protein</fullName>
    </recommendedName>
</protein>
<comment type="caution">
    <text evidence="2">The sequence shown here is derived from an EMBL/GenBank/DDBJ whole genome shotgun (WGS) entry which is preliminary data.</text>
</comment>
<dbReference type="Proteomes" id="UP000283841">
    <property type="component" value="Unassembled WGS sequence"/>
</dbReference>
<evidence type="ECO:0000313" key="2">
    <source>
        <dbReference type="EMBL" id="RWQ99727.1"/>
    </source>
</evidence>
<feature type="chain" id="PRO_5019080607" description="Secreted protein" evidence="1">
    <location>
        <begin position="22"/>
        <end position="124"/>
    </location>
</feature>
<sequence>MVFSGCILLRLVLWATQRAAGKWSDGLMYLWLNHMRYSCQVHVVRGRRHLRLCIVTHELELSNPTSRIRFSLRGIPSSLCPTLRPTRMQKLLVCMTRLIVYLISALSADKVRREQNDWWNSLER</sequence>
<dbReference type="EMBL" id="RCNU01000001">
    <property type="protein sequence ID" value="RWQ99727.1"/>
    <property type="molecule type" value="Genomic_DNA"/>
</dbReference>
<evidence type="ECO:0000256" key="1">
    <source>
        <dbReference type="SAM" id="SignalP"/>
    </source>
</evidence>
<feature type="signal peptide" evidence="1">
    <location>
        <begin position="1"/>
        <end position="21"/>
    </location>
</feature>
<accession>A0A443I6P9</accession>
<evidence type="ECO:0008006" key="4">
    <source>
        <dbReference type="Google" id="ProtNLM"/>
    </source>
</evidence>
<dbReference type="AlphaFoldDB" id="A0A443I6P9"/>
<reference evidence="2 3" key="1">
    <citation type="journal article" date="2018" name="Front. Microbiol.">
        <title>Genomic and genetic insights into a cosmopolitan fungus, Paecilomyces variotii (Eurotiales).</title>
        <authorList>
            <person name="Urquhart A.S."/>
            <person name="Mondo S.J."/>
            <person name="Makela M.R."/>
            <person name="Hane J.K."/>
            <person name="Wiebenga A."/>
            <person name="He G."/>
            <person name="Mihaltcheva S."/>
            <person name="Pangilinan J."/>
            <person name="Lipzen A."/>
            <person name="Barry K."/>
            <person name="de Vries R.P."/>
            <person name="Grigoriev I.V."/>
            <person name="Idnurm A."/>
        </authorList>
    </citation>
    <scope>NUCLEOTIDE SEQUENCE [LARGE SCALE GENOMIC DNA]</scope>
    <source>
        <strain evidence="2 3">CBS 101075</strain>
    </source>
</reference>
<dbReference type="VEuPathDB" id="FungiDB:C8Q69DRAFT_34230"/>
<keyword evidence="1" id="KW-0732">Signal</keyword>
<gene>
    <name evidence="2" type="ORF">C8Q69DRAFT_34230</name>
</gene>
<dbReference type="RefSeq" id="XP_028489372.1">
    <property type="nucleotide sequence ID" value="XM_028627546.1"/>
</dbReference>
<organism evidence="2 3">
    <name type="scientific">Byssochlamys spectabilis</name>
    <name type="common">Paecilomyces variotii</name>
    <dbReference type="NCBI Taxonomy" id="264951"/>
    <lineage>
        <taxon>Eukaryota</taxon>
        <taxon>Fungi</taxon>
        <taxon>Dikarya</taxon>
        <taxon>Ascomycota</taxon>
        <taxon>Pezizomycotina</taxon>
        <taxon>Eurotiomycetes</taxon>
        <taxon>Eurotiomycetidae</taxon>
        <taxon>Eurotiales</taxon>
        <taxon>Thermoascaceae</taxon>
        <taxon>Paecilomyces</taxon>
    </lineage>
</organism>
<proteinExistence type="predicted"/>
<dbReference type="GeneID" id="39596823"/>
<keyword evidence="3" id="KW-1185">Reference proteome</keyword>
<evidence type="ECO:0000313" key="3">
    <source>
        <dbReference type="Proteomes" id="UP000283841"/>
    </source>
</evidence>